<evidence type="ECO:0000256" key="8">
    <source>
        <dbReference type="ARBA" id="ARBA00035528"/>
    </source>
</evidence>
<organism evidence="9 10">
    <name type="scientific">Tigriopus californicus</name>
    <name type="common">Marine copepod</name>
    <dbReference type="NCBI Taxonomy" id="6832"/>
    <lineage>
        <taxon>Eukaryota</taxon>
        <taxon>Metazoa</taxon>
        <taxon>Ecdysozoa</taxon>
        <taxon>Arthropoda</taxon>
        <taxon>Crustacea</taxon>
        <taxon>Multicrustacea</taxon>
        <taxon>Hexanauplia</taxon>
        <taxon>Copepoda</taxon>
        <taxon>Harpacticoida</taxon>
        <taxon>Harpacticidae</taxon>
        <taxon>Tigriopus</taxon>
    </lineage>
</organism>
<dbReference type="EMBL" id="VCGU01000005">
    <property type="protein sequence ID" value="TRY75184.1"/>
    <property type="molecule type" value="Genomic_DNA"/>
</dbReference>
<dbReference type="OMA" id="YGSMESK"/>
<dbReference type="GO" id="GO:0032543">
    <property type="term" value="P:mitochondrial translation"/>
    <property type="evidence" value="ECO:0007669"/>
    <property type="project" value="TreeGrafter"/>
</dbReference>
<comment type="similarity">
    <text evidence="2">Belongs to the universal ribosomal protein uS15 family.</text>
</comment>
<evidence type="ECO:0000313" key="9">
    <source>
        <dbReference type="EMBL" id="TRY75184.1"/>
    </source>
</evidence>
<dbReference type="SMART" id="SM01387">
    <property type="entry name" value="Ribosomal_S15"/>
    <property type="match status" value="1"/>
</dbReference>
<evidence type="ECO:0000256" key="2">
    <source>
        <dbReference type="ARBA" id="ARBA00008434"/>
    </source>
</evidence>
<accession>A0A553PBX8</accession>
<dbReference type="PANTHER" id="PTHR46685">
    <property type="entry name" value="28S RIBOSOMAL PROTEIN S15, MITOCHONDRIAL"/>
    <property type="match status" value="1"/>
</dbReference>
<dbReference type="AlphaFoldDB" id="A0A553PBX8"/>
<dbReference type="InterPro" id="IPR052137">
    <property type="entry name" value="uS15_ribosomal"/>
</dbReference>
<keyword evidence="5" id="KW-0496">Mitochondrion</keyword>
<evidence type="ECO:0000256" key="5">
    <source>
        <dbReference type="ARBA" id="ARBA00023128"/>
    </source>
</evidence>
<gene>
    <name evidence="9" type="ORF">TCAL_01599</name>
</gene>
<dbReference type="STRING" id="6832.A0A553PBX8"/>
<dbReference type="GO" id="GO:0003723">
    <property type="term" value="F:RNA binding"/>
    <property type="evidence" value="ECO:0007669"/>
    <property type="project" value="TreeGrafter"/>
</dbReference>
<evidence type="ECO:0000256" key="6">
    <source>
        <dbReference type="ARBA" id="ARBA00023274"/>
    </source>
</evidence>
<dbReference type="Pfam" id="PF00312">
    <property type="entry name" value="Ribosomal_S15"/>
    <property type="match status" value="1"/>
</dbReference>
<keyword evidence="4" id="KW-0689">Ribosomal protein</keyword>
<dbReference type="GO" id="GO:0005763">
    <property type="term" value="C:mitochondrial small ribosomal subunit"/>
    <property type="evidence" value="ECO:0007669"/>
    <property type="project" value="TreeGrafter"/>
</dbReference>
<dbReference type="PANTHER" id="PTHR46685:SF1">
    <property type="entry name" value="SMALL RIBOSOMAL SUBUNIT PROTEIN US15M"/>
    <property type="match status" value="1"/>
</dbReference>
<evidence type="ECO:0000256" key="3">
    <source>
        <dbReference type="ARBA" id="ARBA00022946"/>
    </source>
</evidence>
<dbReference type="SUPFAM" id="SSF47060">
    <property type="entry name" value="S15/NS1 RNA-binding domain"/>
    <property type="match status" value="1"/>
</dbReference>
<keyword evidence="6" id="KW-0687">Ribonucleoprotein</keyword>
<proteinExistence type="inferred from homology"/>
<dbReference type="InterPro" id="IPR000589">
    <property type="entry name" value="Ribosomal_uS15"/>
</dbReference>
<reference evidence="9 10" key="1">
    <citation type="journal article" date="2018" name="Nat. Ecol. Evol.">
        <title>Genomic signatures of mitonuclear coevolution across populations of Tigriopus californicus.</title>
        <authorList>
            <person name="Barreto F.S."/>
            <person name="Watson E.T."/>
            <person name="Lima T.G."/>
            <person name="Willett C.S."/>
            <person name="Edmands S."/>
            <person name="Li W."/>
            <person name="Burton R.S."/>
        </authorList>
    </citation>
    <scope>NUCLEOTIDE SEQUENCE [LARGE SCALE GENOMIC DNA]</scope>
    <source>
        <strain evidence="9 10">San Diego</strain>
    </source>
</reference>
<comment type="subcellular location">
    <subcellularLocation>
        <location evidence="1">Mitochondrion</location>
    </subcellularLocation>
</comment>
<evidence type="ECO:0000256" key="7">
    <source>
        <dbReference type="ARBA" id="ARBA00035249"/>
    </source>
</evidence>
<comment type="caution">
    <text evidence="9">The sequence shown here is derived from an EMBL/GenBank/DDBJ whole genome shotgun (WGS) entry which is preliminary data.</text>
</comment>
<dbReference type="GO" id="GO:0003735">
    <property type="term" value="F:structural constituent of ribosome"/>
    <property type="evidence" value="ECO:0007669"/>
    <property type="project" value="InterPro"/>
</dbReference>
<dbReference type="Proteomes" id="UP000318571">
    <property type="component" value="Chromosome 2"/>
</dbReference>
<evidence type="ECO:0000256" key="1">
    <source>
        <dbReference type="ARBA" id="ARBA00004173"/>
    </source>
</evidence>
<keyword evidence="3" id="KW-0809">Transit peptide</keyword>
<protein>
    <recommendedName>
        <fullName evidence="7">Small ribosomal subunit protein uS15m</fullName>
    </recommendedName>
    <alternativeName>
        <fullName evidence="8">28S ribosomal protein S15, mitochondrial</fullName>
    </alternativeName>
</protein>
<name>A0A553PBX8_TIGCA</name>
<evidence type="ECO:0000313" key="10">
    <source>
        <dbReference type="Proteomes" id="UP000318571"/>
    </source>
</evidence>
<keyword evidence="10" id="KW-1185">Reference proteome</keyword>
<dbReference type="Gene3D" id="1.10.287.10">
    <property type="entry name" value="S15/NS1, RNA-binding"/>
    <property type="match status" value="1"/>
</dbReference>
<evidence type="ECO:0000256" key="4">
    <source>
        <dbReference type="ARBA" id="ARBA00022980"/>
    </source>
</evidence>
<dbReference type="OrthoDB" id="441444at2759"/>
<dbReference type="InterPro" id="IPR009068">
    <property type="entry name" value="uS15_NS1_RNA-bd_sf"/>
</dbReference>
<sequence length="360" mass="41784">MAQALLGAKYIKQLAGWAGKSPLANPLGGMDSAASLTGIRQYNHHPDWRREDFIRISSTHLHGKSSEKNRTVEGVSDRQFPIIVQWERPKHPKRALPGAEASGDLEAFPTLDPSRRLPEFEGCQALEEAMDKVQRVFSLEFATRRDLLKRVSHDYARKVQRHPHDFQSLEVFIAILTARIRHAQAFVAKELEEKNRRRGAISHVIKIMVDQRRVLLGVLRQRDYKKFEFLLETLNIAYKPRPIYFEKIEREVHMVRLTELWCSELKQHRLSTLKHEFKSQQPEFLRDKAKKLGWIKAQEEELGLQSSVSQDEIQQCLDEAKRIEDILARQTQEDRMQKLFVYEEEVPVATTSDIAELSSS</sequence>